<feature type="domain" description="MCM C-terminal AAA(+) ATPase" evidence="3">
    <location>
        <begin position="89"/>
        <end position="212"/>
    </location>
</feature>
<evidence type="ECO:0000313" key="4">
    <source>
        <dbReference type="EMBL" id="KKK80294.1"/>
    </source>
</evidence>
<dbReference type="GO" id="GO:0005524">
    <property type="term" value="F:ATP binding"/>
    <property type="evidence" value="ECO:0007669"/>
    <property type="project" value="UniProtKB-KW"/>
</dbReference>
<dbReference type="CDD" id="cd00009">
    <property type="entry name" value="AAA"/>
    <property type="match status" value="1"/>
</dbReference>
<comment type="caution">
    <text evidence="4">The sequence shown here is derived from an EMBL/GenBank/DDBJ whole genome shotgun (WGS) entry which is preliminary data.</text>
</comment>
<evidence type="ECO:0000256" key="1">
    <source>
        <dbReference type="ARBA" id="ARBA00022741"/>
    </source>
</evidence>
<dbReference type="AlphaFoldDB" id="A0A0F9AP92"/>
<keyword evidence="2" id="KW-0067">ATP-binding</keyword>
<proteinExistence type="predicted"/>
<protein>
    <recommendedName>
        <fullName evidence="3">MCM C-terminal AAA(+) ATPase domain-containing protein</fullName>
    </recommendedName>
</protein>
<dbReference type="Gene3D" id="3.40.50.300">
    <property type="entry name" value="P-loop containing nucleotide triphosphate hydrolases"/>
    <property type="match status" value="1"/>
</dbReference>
<evidence type="ECO:0000259" key="3">
    <source>
        <dbReference type="Pfam" id="PF00493"/>
    </source>
</evidence>
<dbReference type="Pfam" id="PF00493">
    <property type="entry name" value="MCM"/>
    <property type="match status" value="1"/>
</dbReference>
<dbReference type="InterPro" id="IPR027417">
    <property type="entry name" value="P-loop_NTPase"/>
</dbReference>
<accession>A0A0F9AP92</accession>
<keyword evidence="1" id="KW-0547">Nucleotide-binding</keyword>
<dbReference type="SUPFAM" id="SSF52540">
    <property type="entry name" value="P-loop containing nucleoside triphosphate hydrolases"/>
    <property type="match status" value="1"/>
</dbReference>
<reference evidence="4" key="1">
    <citation type="journal article" date="2015" name="Nature">
        <title>Complex archaea that bridge the gap between prokaryotes and eukaryotes.</title>
        <authorList>
            <person name="Spang A."/>
            <person name="Saw J.H."/>
            <person name="Jorgensen S.L."/>
            <person name="Zaremba-Niedzwiedzka K."/>
            <person name="Martijn J."/>
            <person name="Lind A.E."/>
            <person name="van Eijk R."/>
            <person name="Schleper C."/>
            <person name="Guy L."/>
            <person name="Ettema T.J."/>
        </authorList>
    </citation>
    <scope>NUCLEOTIDE SEQUENCE</scope>
</reference>
<sequence length="287" mass="31482">MDILRRAGGRETDSRNHRARIVGWAHYSVGATAADIKRLLEGGMVEIVIRDGRITTYRLTETGQGLIAVDVMEMAQSRVPAGSVLEAMQLVVGYDDLKEAIAHAVAARSRTHFMLEGPPACAKSVMLEAVRAAVADAYIAFGSQTSAAGLSDALFERQPSVLLLDEADKMRNDVYAILLGLMEKGEVLETKSRKTRGIQLNTTVLAACNNSSRMPREFLSRFALHAVFPEYTRDEFITVCRGFLRVEGCSEELAGTIGQWVYDNSLGDVRKARGVWQLMTAPTITEV</sequence>
<dbReference type="GO" id="GO:0003677">
    <property type="term" value="F:DNA binding"/>
    <property type="evidence" value="ECO:0007669"/>
    <property type="project" value="InterPro"/>
</dbReference>
<organism evidence="4">
    <name type="scientific">marine sediment metagenome</name>
    <dbReference type="NCBI Taxonomy" id="412755"/>
    <lineage>
        <taxon>unclassified sequences</taxon>
        <taxon>metagenomes</taxon>
        <taxon>ecological metagenomes</taxon>
    </lineage>
</organism>
<dbReference type="EMBL" id="LAZR01053647">
    <property type="protein sequence ID" value="KKK80294.1"/>
    <property type="molecule type" value="Genomic_DNA"/>
</dbReference>
<feature type="non-terminal residue" evidence="4">
    <location>
        <position position="287"/>
    </location>
</feature>
<evidence type="ECO:0000256" key="2">
    <source>
        <dbReference type="ARBA" id="ARBA00022840"/>
    </source>
</evidence>
<name>A0A0F9AP92_9ZZZZ</name>
<gene>
    <name evidence="4" type="ORF">LCGC14_2824940</name>
</gene>
<dbReference type="InterPro" id="IPR001208">
    <property type="entry name" value="MCM_dom"/>
</dbReference>